<dbReference type="PANTHER" id="PTHR47561:SF1">
    <property type="entry name" value="POLYSACCHARIDE DEACETYLASE FAMILY PROTEIN (AFU_ORTHOLOGUE AFUA_6G05030)"/>
    <property type="match status" value="1"/>
</dbReference>
<dbReference type="Gene3D" id="3.20.20.370">
    <property type="entry name" value="Glycoside hydrolase/deacetylase"/>
    <property type="match status" value="1"/>
</dbReference>
<evidence type="ECO:0000256" key="1">
    <source>
        <dbReference type="ARBA" id="ARBA00003236"/>
    </source>
</evidence>
<dbReference type="SUPFAM" id="SSF88713">
    <property type="entry name" value="Glycoside hydrolase/deacetylase"/>
    <property type="match status" value="1"/>
</dbReference>
<dbReference type="InterPro" id="IPR037950">
    <property type="entry name" value="PgdA-like"/>
</dbReference>
<dbReference type="PANTHER" id="PTHR47561">
    <property type="entry name" value="POLYSACCHARIDE DEACETYLASE FAMILY PROTEIN (AFU_ORTHOLOGUE AFUA_6G05030)"/>
    <property type="match status" value="1"/>
</dbReference>
<evidence type="ECO:0000256" key="2">
    <source>
        <dbReference type="ARBA" id="ARBA00010973"/>
    </source>
</evidence>
<comment type="caution">
    <text evidence="6">The sequence shown here is derived from an EMBL/GenBank/DDBJ whole genome shotgun (WGS) entry which is preliminary data.</text>
</comment>
<reference evidence="7" key="1">
    <citation type="submission" date="2017-01" db="EMBL/GenBank/DDBJ databases">
        <title>Komagataeibacter sp. MSKU9 whole genome sequencing project.</title>
        <authorList>
            <person name="Matsutani M."/>
            <person name="Naloka K."/>
            <person name="Theeragool G."/>
            <person name="Yakushi T."/>
            <person name="Matsushita K."/>
        </authorList>
    </citation>
    <scope>NUCLEOTIDE SEQUENCE [LARGE SCALE GENOMIC DNA]</scope>
    <source>
        <strain evidence="7">MSKU9</strain>
    </source>
</reference>
<proteinExistence type="inferred from homology"/>
<name>A0A4P5NRM9_9PROT</name>
<dbReference type="GO" id="GO:0016810">
    <property type="term" value="F:hydrolase activity, acting on carbon-nitrogen (but not peptide) bonds"/>
    <property type="evidence" value="ECO:0007669"/>
    <property type="project" value="InterPro"/>
</dbReference>
<dbReference type="GO" id="GO:0005975">
    <property type="term" value="P:carbohydrate metabolic process"/>
    <property type="evidence" value="ECO:0007669"/>
    <property type="project" value="InterPro"/>
</dbReference>
<organism evidence="6 7">
    <name type="scientific">Komagataeibacter diospyri</name>
    <dbReference type="NCBI Taxonomy" id="1932662"/>
    <lineage>
        <taxon>Bacteria</taxon>
        <taxon>Pseudomonadati</taxon>
        <taxon>Pseudomonadota</taxon>
        <taxon>Alphaproteobacteria</taxon>
        <taxon>Acetobacterales</taxon>
        <taxon>Acetobacteraceae</taxon>
        <taxon>Komagataeibacter</taxon>
    </lineage>
</organism>
<keyword evidence="7" id="KW-1185">Reference proteome</keyword>
<dbReference type="OrthoDB" id="9784220at2"/>
<sequence length="305" mass="34166">MSLQLINKPPPWPGGARCAVCMCFDFDAESLLHLFYGADAGRHVSAASELRFGATVGVPRIVNIWKHFGIRQTMYVPGWCVEEYPHAISLLVENGHEIGHHGWLHERVNQHSPDDERRILEKGMRAIEKATGRAPAGYRNPSGAFSEYTLDLLVEHGFSYDASLYGDDVPYMLKGKAGSLIELPSTHALDDWPQYVHTRAFRMAQTIRAPAEAMAVFRAEFDAAWQYGGLWSAIWHPFVSGRLSRAAEIVKLLDYMHEKGDVWFAPMEDIAAHISTLVASGTWIPHEEQIPRWIGGVPPLSIPVR</sequence>
<evidence type="ECO:0000313" key="6">
    <source>
        <dbReference type="EMBL" id="GCE82185.1"/>
    </source>
</evidence>
<accession>A0A4P5NRM9</accession>
<gene>
    <name evidence="6" type="ORF">MSKU9_0326</name>
</gene>
<dbReference type="Pfam" id="PF01522">
    <property type="entry name" value="Polysacc_deac_1"/>
    <property type="match status" value="1"/>
</dbReference>
<dbReference type="CDD" id="cd10938">
    <property type="entry name" value="CE4_HpPgdA_like"/>
    <property type="match status" value="1"/>
</dbReference>
<dbReference type="AlphaFoldDB" id="A0A4P5NRM9"/>
<comment type="function">
    <text evidence="1">Is involved in generating a small heat-stable compound (Nod), an acylated oligomer of N-acetylglucosamine, that stimulates mitosis in various plant protoplasts.</text>
</comment>
<protein>
    <recommendedName>
        <fullName evidence="3">Chitooligosaccharide deacetylase</fullName>
    </recommendedName>
    <alternativeName>
        <fullName evidence="4">Nodulation protein B</fullName>
    </alternativeName>
</protein>
<feature type="domain" description="NodB homology" evidence="5">
    <location>
        <begin position="42"/>
        <end position="265"/>
    </location>
</feature>
<evidence type="ECO:0000256" key="4">
    <source>
        <dbReference type="ARBA" id="ARBA00032976"/>
    </source>
</evidence>
<comment type="similarity">
    <text evidence="2">Belongs to the polysaccharide deacetylase family.</text>
</comment>
<dbReference type="EMBL" id="BDLU01000012">
    <property type="protein sequence ID" value="GCE82185.1"/>
    <property type="molecule type" value="Genomic_DNA"/>
</dbReference>
<dbReference type="InterPro" id="IPR011330">
    <property type="entry name" value="Glyco_hydro/deAcase_b/a-brl"/>
</dbReference>
<evidence type="ECO:0000313" key="7">
    <source>
        <dbReference type="Proteomes" id="UP000315095"/>
    </source>
</evidence>
<evidence type="ECO:0000256" key="3">
    <source>
        <dbReference type="ARBA" id="ARBA00020071"/>
    </source>
</evidence>
<dbReference type="InterPro" id="IPR002509">
    <property type="entry name" value="NODB_dom"/>
</dbReference>
<dbReference type="RefSeq" id="WP_141259620.1">
    <property type="nucleotide sequence ID" value="NZ_BDLU01000012.1"/>
</dbReference>
<dbReference type="PROSITE" id="PS51677">
    <property type="entry name" value="NODB"/>
    <property type="match status" value="1"/>
</dbReference>
<evidence type="ECO:0000259" key="5">
    <source>
        <dbReference type="PROSITE" id="PS51677"/>
    </source>
</evidence>
<dbReference type="Proteomes" id="UP000315095">
    <property type="component" value="Unassembled WGS sequence"/>
</dbReference>